<dbReference type="KEGG" id="dpi:BN4_11351"/>
<sequence length="82" mass="9367">MLNNKNILVTDKRKAFGEKFTEIVLKTFGTKKLTMFSLDELKKSKWSKTSLQTKILPFNISSVTPETRNDWIAHAEASIYSG</sequence>
<organism evidence="1 2">
    <name type="scientific">Pseudodesulfovibrio piezophilus (strain DSM 21447 / JCM 15486 / C1TLV30)</name>
    <name type="common">Desulfovibrio piezophilus</name>
    <dbReference type="NCBI Taxonomy" id="1322246"/>
    <lineage>
        <taxon>Bacteria</taxon>
        <taxon>Pseudomonadati</taxon>
        <taxon>Thermodesulfobacteriota</taxon>
        <taxon>Desulfovibrionia</taxon>
        <taxon>Desulfovibrionales</taxon>
        <taxon>Desulfovibrionaceae</taxon>
    </lineage>
</organism>
<dbReference type="STRING" id="1322246.BN4_11351"/>
<evidence type="ECO:0000313" key="2">
    <source>
        <dbReference type="Proteomes" id="UP000011724"/>
    </source>
</evidence>
<protein>
    <submittedName>
        <fullName evidence="1">UDP-N-acetylglucosamine 4,6-dehydratase</fullName>
        <ecNumber evidence="1">4.2.1.-</ecNumber>
    </submittedName>
</protein>
<dbReference type="EMBL" id="FO203427">
    <property type="protein sequence ID" value="CCH48588.1"/>
    <property type="molecule type" value="Genomic_DNA"/>
</dbReference>
<dbReference type="HOGENOM" id="CLU_2552740_0_0_7"/>
<dbReference type="GO" id="GO:0016829">
    <property type="term" value="F:lyase activity"/>
    <property type="evidence" value="ECO:0007669"/>
    <property type="project" value="UniProtKB-KW"/>
</dbReference>
<dbReference type="Proteomes" id="UP000011724">
    <property type="component" value="Chromosome"/>
</dbReference>
<dbReference type="BioCyc" id="DPIE1322246:BN4_RS06760-MONOMER"/>
<gene>
    <name evidence="1" type="ordered locus">BN4_11351</name>
</gene>
<accession>M1WVL8</accession>
<reference evidence="1 2" key="1">
    <citation type="journal article" date="2013" name="PLoS ONE">
        <title>The first genomic and proteomic characterization of a deep-sea sulfate reducer: insights into the piezophilic lifestyle of Desulfovibrio piezophilus.</title>
        <authorList>
            <person name="Pradel N."/>
            <person name="Ji B."/>
            <person name="Gimenez G."/>
            <person name="Talla E."/>
            <person name="Lenoble P."/>
            <person name="Garel M."/>
            <person name="Tamburini C."/>
            <person name="Fourquet P."/>
            <person name="Lebrun R."/>
            <person name="Bertin P."/>
            <person name="Denis Y."/>
            <person name="Pophillat M."/>
            <person name="Barbe V."/>
            <person name="Ollivier B."/>
            <person name="Dolla A."/>
        </authorList>
    </citation>
    <scope>NUCLEOTIDE SEQUENCE [LARGE SCALE GENOMIC DNA]</scope>
    <source>
        <strain evidence="2">DSM 10523 / SB164P1</strain>
    </source>
</reference>
<proteinExistence type="predicted"/>
<dbReference type="AlphaFoldDB" id="M1WVL8"/>
<keyword evidence="2" id="KW-1185">Reference proteome</keyword>
<dbReference type="PATRIC" id="fig|879567.3.peg.1406"/>
<evidence type="ECO:0000313" key="1">
    <source>
        <dbReference type="EMBL" id="CCH48588.1"/>
    </source>
</evidence>
<keyword evidence="1" id="KW-0456">Lyase</keyword>
<dbReference type="EC" id="4.2.1.-" evidence="1"/>
<reference evidence="2" key="2">
    <citation type="journal article" date="2013" name="Stand. Genomic Sci.">
        <title>Complete genome sequence of Desulfocapsa sulfexigens, a marine deltaproteobacterium specialized in disproportionating inorganic sulfur compounds.</title>
        <authorList>
            <person name="Finster K.W."/>
            <person name="Kjeldsen K.U."/>
            <person name="Kube M."/>
            <person name="Reinhardt R."/>
            <person name="Mussmann M."/>
            <person name="Amann R."/>
            <person name="Schreiber L."/>
        </authorList>
    </citation>
    <scope>NUCLEOTIDE SEQUENCE [LARGE SCALE GENOMIC DNA]</scope>
    <source>
        <strain evidence="2">DSM 10523 / SB164P1</strain>
    </source>
</reference>
<name>M1WVL8_PSEP2</name>